<evidence type="ECO:0000313" key="2">
    <source>
        <dbReference type="EMBL" id="RUM27146.1"/>
    </source>
</evidence>
<sequence>MRPAVVTAASFVLQRDRTGKEAKSSGHLVVDRKGGDSEKGGESSAKHIVKADGNGASGMNAQISPVCGRARERYFR</sequence>
<reference evidence="3" key="1">
    <citation type="submission" date="2018-11" db="EMBL/GenBank/DDBJ databases">
        <title>Rhizobium chutanense sp. nov., isolated from root nodules of Phaseolus vulgaris in China.</title>
        <authorList>
            <person name="Huo Y."/>
        </authorList>
    </citation>
    <scope>NUCLEOTIDE SEQUENCE [LARGE SCALE GENOMIC DNA]</scope>
    <source>
        <strain evidence="3">CCBAU 65647</strain>
    </source>
</reference>
<gene>
    <name evidence="2" type="ORF">EFQ99_02810</name>
</gene>
<name>A0A3S0SU55_9HYPH</name>
<feature type="compositionally biased region" description="Basic and acidic residues" evidence="1">
    <location>
        <begin position="16"/>
        <end position="45"/>
    </location>
</feature>
<keyword evidence="3" id="KW-1185">Reference proteome</keyword>
<dbReference type="EMBL" id="RJTH01000001">
    <property type="protein sequence ID" value="RUM27146.1"/>
    <property type="molecule type" value="Genomic_DNA"/>
</dbReference>
<accession>A0A3S0SU55</accession>
<protein>
    <submittedName>
        <fullName evidence="2">Uncharacterized protein</fullName>
    </submittedName>
</protein>
<proteinExistence type="predicted"/>
<evidence type="ECO:0000256" key="1">
    <source>
        <dbReference type="SAM" id="MobiDB-lite"/>
    </source>
</evidence>
<dbReference type="AlphaFoldDB" id="A0A3S0SU55"/>
<evidence type="ECO:0000313" key="3">
    <source>
        <dbReference type="Proteomes" id="UP000278823"/>
    </source>
</evidence>
<comment type="caution">
    <text evidence="2">The sequence shown here is derived from an EMBL/GenBank/DDBJ whole genome shotgun (WGS) entry which is preliminary data.</text>
</comment>
<dbReference type="Proteomes" id="UP000278823">
    <property type="component" value="Unassembled WGS sequence"/>
</dbReference>
<organism evidence="2 3">
    <name type="scientific">Rhizobium vallis</name>
    <dbReference type="NCBI Taxonomy" id="634290"/>
    <lineage>
        <taxon>Bacteria</taxon>
        <taxon>Pseudomonadati</taxon>
        <taxon>Pseudomonadota</taxon>
        <taxon>Alphaproteobacteria</taxon>
        <taxon>Hyphomicrobiales</taxon>
        <taxon>Rhizobiaceae</taxon>
        <taxon>Rhizobium/Agrobacterium group</taxon>
        <taxon>Rhizobium</taxon>
    </lineage>
</organism>
<feature type="region of interest" description="Disordered" evidence="1">
    <location>
        <begin position="16"/>
        <end position="63"/>
    </location>
</feature>